<name>A0ABW5FBL5_9BACL</name>
<keyword evidence="2 6" id="KW-0808">Transferase</keyword>
<dbReference type="Pfam" id="PF00698">
    <property type="entry name" value="Acyl_transf_1"/>
    <property type="match status" value="1"/>
</dbReference>
<dbReference type="NCBIfam" id="TIGR00128">
    <property type="entry name" value="fabD"/>
    <property type="match status" value="1"/>
</dbReference>
<evidence type="ECO:0000256" key="3">
    <source>
        <dbReference type="ARBA" id="ARBA00023315"/>
    </source>
</evidence>
<evidence type="ECO:0000256" key="4">
    <source>
        <dbReference type="ARBA" id="ARBA00048462"/>
    </source>
</evidence>
<evidence type="ECO:0000313" key="7">
    <source>
        <dbReference type="Proteomes" id="UP001597448"/>
    </source>
</evidence>
<accession>A0ABW5FBL5</accession>
<reference evidence="7" key="1">
    <citation type="journal article" date="2019" name="Int. J. Syst. Evol. Microbiol.">
        <title>The Global Catalogue of Microorganisms (GCM) 10K type strain sequencing project: providing services to taxonomists for standard genome sequencing and annotation.</title>
        <authorList>
            <consortium name="The Broad Institute Genomics Platform"/>
            <consortium name="The Broad Institute Genome Sequencing Center for Infectious Disease"/>
            <person name="Wu L."/>
            <person name="Ma J."/>
        </authorList>
    </citation>
    <scope>NUCLEOTIDE SEQUENCE [LARGE SCALE GENOMIC DNA]</scope>
    <source>
        <strain evidence="7">CCM 8725</strain>
    </source>
</reference>
<organism evidence="6 7">
    <name type="scientific">Paenibacillus rhizoplanae</name>
    <dbReference type="NCBI Taxonomy" id="1917181"/>
    <lineage>
        <taxon>Bacteria</taxon>
        <taxon>Bacillati</taxon>
        <taxon>Bacillota</taxon>
        <taxon>Bacilli</taxon>
        <taxon>Bacillales</taxon>
        <taxon>Paenibacillaceae</taxon>
        <taxon>Paenibacillus</taxon>
    </lineage>
</organism>
<dbReference type="EMBL" id="JBHUKY010000025">
    <property type="protein sequence ID" value="MFD2411326.1"/>
    <property type="molecule type" value="Genomic_DNA"/>
</dbReference>
<dbReference type="InterPro" id="IPR001227">
    <property type="entry name" value="Ac_transferase_dom_sf"/>
</dbReference>
<protein>
    <recommendedName>
        <fullName evidence="1">[acyl-carrier-protein] S-malonyltransferase</fullName>
        <ecNumber evidence="1">2.3.1.39</ecNumber>
    </recommendedName>
</protein>
<dbReference type="Gene3D" id="3.30.70.250">
    <property type="entry name" value="Malonyl-CoA ACP transacylase, ACP-binding"/>
    <property type="match status" value="1"/>
</dbReference>
<dbReference type="InterPro" id="IPR016036">
    <property type="entry name" value="Malonyl_transacylase_ACP-bd"/>
</dbReference>
<dbReference type="SUPFAM" id="SSF52151">
    <property type="entry name" value="FabD/lysophospholipase-like"/>
    <property type="match status" value="1"/>
</dbReference>
<dbReference type="PANTHER" id="PTHR42681">
    <property type="entry name" value="MALONYL-COA-ACYL CARRIER PROTEIN TRANSACYLASE, MITOCHONDRIAL"/>
    <property type="match status" value="1"/>
</dbReference>
<dbReference type="Proteomes" id="UP001597448">
    <property type="component" value="Unassembled WGS sequence"/>
</dbReference>
<sequence>MVALSKLGLLFPGQGSQYTGMGKDLYDNFQTARDTFDEACDVLSFDLKALCFEGDIEQLSRTSNAQPAILTASVAAFRVLMQEIKPAPAYAAGHSLGEFTALACSGALSFADAVSLVRCRGKLMEEAAGSESGGMLAVTGLSEEILADICVRTSSIQSYVSIANYNSAEQIVISGHTAALDKAKDEIEKLGAGTIPLKVSAPFHTAVMAKASEAFGQELRGYAYGRFKWPVIANLSGTPYADRRFIVPNLTQQMARPVQWYKSMQYLLNQDVSSFIEVGPRTVLMKLIKTISGSSRAFSMEHVSHLQELRKAGMEAGPDGLGLIVACIAAAVTTQNRNWDNGQYEQGVIVPYRRIQELRERLEKTGSEPSLEEMQFALTMLKSILNTKFTPLEEQEERFERMLYATNTQDLFPAFQVS</sequence>
<comment type="catalytic activity">
    <reaction evidence="4">
        <text>holo-[ACP] + malonyl-CoA = malonyl-[ACP] + CoA</text>
        <dbReference type="Rhea" id="RHEA:41792"/>
        <dbReference type="Rhea" id="RHEA-COMP:9623"/>
        <dbReference type="Rhea" id="RHEA-COMP:9685"/>
        <dbReference type="ChEBI" id="CHEBI:57287"/>
        <dbReference type="ChEBI" id="CHEBI:57384"/>
        <dbReference type="ChEBI" id="CHEBI:64479"/>
        <dbReference type="ChEBI" id="CHEBI:78449"/>
        <dbReference type="EC" id="2.3.1.39"/>
    </reaction>
</comment>
<proteinExistence type="predicted"/>
<dbReference type="InterPro" id="IPR050858">
    <property type="entry name" value="Mal-CoA-ACP_Trans/PKS_FabD"/>
</dbReference>
<evidence type="ECO:0000259" key="5">
    <source>
        <dbReference type="SMART" id="SM00827"/>
    </source>
</evidence>
<dbReference type="GO" id="GO:0004314">
    <property type="term" value="F:[acyl-carrier-protein] S-malonyltransferase activity"/>
    <property type="evidence" value="ECO:0007669"/>
    <property type="project" value="UniProtKB-EC"/>
</dbReference>
<dbReference type="PANTHER" id="PTHR42681:SF1">
    <property type="entry name" value="MALONYL-COA-ACYL CARRIER PROTEIN TRANSACYLASE, MITOCHONDRIAL"/>
    <property type="match status" value="1"/>
</dbReference>
<evidence type="ECO:0000256" key="1">
    <source>
        <dbReference type="ARBA" id="ARBA00013258"/>
    </source>
</evidence>
<comment type="caution">
    <text evidence="6">The sequence shown here is derived from an EMBL/GenBank/DDBJ whole genome shotgun (WGS) entry which is preliminary data.</text>
</comment>
<dbReference type="InterPro" id="IPR016035">
    <property type="entry name" value="Acyl_Trfase/lysoPLipase"/>
</dbReference>
<evidence type="ECO:0000313" key="6">
    <source>
        <dbReference type="EMBL" id="MFD2411326.1"/>
    </source>
</evidence>
<dbReference type="SMART" id="SM00827">
    <property type="entry name" value="PKS_AT"/>
    <property type="match status" value="1"/>
</dbReference>
<dbReference type="InterPro" id="IPR014043">
    <property type="entry name" value="Acyl_transferase_dom"/>
</dbReference>
<dbReference type="InterPro" id="IPR004410">
    <property type="entry name" value="Malonyl_CoA-ACP_transAc_FabD"/>
</dbReference>
<feature type="domain" description="Malonyl-CoA:ACP transacylase (MAT)" evidence="5">
    <location>
        <begin position="10"/>
        <end position="339"/>
    </location>
</feature>
<gene>
    <name evidence="6" type="primary">fabD</name>
    <name evidence="6" type="ORF">ACFSX3_15650</name>
</gene>
<dbReference type="RefSeq" id="WP_379256208.1">
    <property type="nucleotide sequence ID" value="NZ_JBHSVQ010000001.1"/>
</dbReference>
<dbReference type="Gene3D" id="3.40.366.10">
    <property type="entry name" value="Malonyl-Coenzyme A Acyl Carrier Protein, domain 2"/>
    <property type="match status" value="1"/>
</dbReference>
<dbReference type="SUPFAM" id="SSF55048">
    <property type="entry name" value="Probable ACP-binding domain of malonyl-CoA ACP transacylase"/>
    <property type="match status" value="1"/>
</dbReference>
<dbReference type="EC" id="2.3.1.39" evidence="1"/>
<evidence type="ECO:0000256" key="2">
    <source>
        <dbReference type="ARBA" id="ARBA00022679"/>
    </source>
</evidence>
<keyword evidence="3 6" id="KW-0012">Acyltransferase</keyword>
<keyword evidence="7" id="KW-1185">Reference proteome</keyword>